<proteinExistence type="predicted"/>
<dbReference type="Proteomes" id="UP001457282">
    <property type="component" value="Unassembled WGS sequence"/>
</dbReference>
<name>A0AAW1YRW4_RUBAR</name>
<comment type="caution">
    <text evidence="2">The sequence shown here is derived from an EMBL/GenBank/DDBJ whole genome shotgun (WGS) entry which is preliminary data.</text>
</comment>
<reference evidence="2 3" key="1">
    <citation type="journal article" date="2023" name="G3 (Bethesda)">
        <title>A chromosome-length genome assembly and annotation of blackberry (Rubus argutus, cv. 'Hillquist').</title>
        <authorList>
            <person name="Bruna T."/>
            <person name="Aryal R."/>
            <person name="Dudchenko O."/>
            <person name="Sargent D.J."/>
            <person name="Mead D."/>
            <person name="Buti M."/>
            <person name="Cavallini A."/>
            <person name="Hytonen T."/>
            <person name="Andres J."/>
            <person name="Pham M."/>
            <person name="Weisz D."/>
            <person name="Mascagni F."/>
            <person name="Usai G."/>
            <person name="Natali L."/>
            <person name="Bassil N."/>
            <person name="Fernandez G.E."/>
            <person name="Lomsadze A."/>
            <person name="Armour M."/>
            <person name="Olukolu B."/>
            <person name="Poorten T."/>
            <person name="Britton C."/>
            <person name="Davik J."/>
            <person name="Ashrafi H."/>
            <person name="Aiden E.L."/>
            <person name="Borodovsky M."/>
            <person name="Worthington M."/>
        </authorList>
    </citation>
    <scope>NUCLEOTIDE SEQUENCE [LARGE SCALE GENOMIC DNA]</scope>
    <source>
        <strain evidence="2">PI 553951</strain>
    </source>
</reference>
<feature type="region of interest" description="Disordered" evidence="1">
    <location>
        <begin position="34"/>
        <end position="58"/>
    </location>
</feature>
<organism evidence="2 3">
    <name type="scientific">Rubus argutus</name>
    <name type="common">Southern blackberry</name>
    <dbReference type="NCBI Taxonomy" id="59490"/>
    <lineage>
        <taxon>Eukaryota</taxon>
        <taxon>Viridiplantae</taxon>
        <taxon>Streptophyta</taxon>
        <taxon>Embryophyta</taxon>
        <taxon>Tracheophyta</taxon>
        <taxon>Spermatophyta</taxon>
        <taxon>Magnoliopsida</taxon>
        <taxon>eudicotyledons</taxon>
        <taxon>Gunneridae</taxon>
        <taxon>Pentapetalae</taxon>
        <taxon>rosids</taxon>
        <taxon>fabids</taxon>
        <taxon>Rosales</taxon>
        <taxon>Rosaceae</taxon>
        <taxon>Rosoideae</taxon>
        <taxon>Rosoideae incertae sedis</taxon>
        <taxon>Rubus</taxon>
    </lineage>
</organism>
<gene>
    <name evidence="2" type="ORF">M0R45_006926</name>
</gene>
<evidence type="ECO:0000313" key="2">
    <source>
        <dbReference type="EMBL" id="KAK9951486.1"/>
    </source>
</evidence>
<feature type="region of interest" description="Disordered" evidence="1">
    <location>
        <begin position="1"/>
        <end position="22"/>
    </location>
</feature>
<keyword evidence="3" id="KW-1185">Reference proteome</keyword>
<accession>A0AAW1YRW4</accession>
<dbReference type="AlphaFoldDB" id="A0AAW1YRW4"/>
<protein>
    <submittedName>
        <fullName evidence="2">Uncharacterized protein</fullName>
    </submittedName>
</protein>
<dbReference type="EMBL" id="JBEDUW010000001">
    <property type="protein sequence ID" value="KAK9951486.1"/>
    <property type="molecule type" value="Genomic_DNA"/>
</dbReference>
<evidence type="ECO:0000313" key="3">
    <source>
        <dbReference type="Proteomes" id="UP001457282"/>
    </source>
</evidence>
<evidence type="ECO:0000256" key="1">
    <source>
        <dbReference type="SAM" id="MobiDB-lite"/>
    </source>
</evidence>
<sequence>MASIERSGAAWESGGMEKTRRMAMAPLGSRSSWIDARLKPGDDGDSQDGAATAGCRGIEHGQGQSISDWARAQRGWALGFAGIRYSFEHGLGLGLINGRREIGGGLGMSMSDGSGELILNDDYRRDGGCD</sequence>